<accession>A0A4P9Z6T9</accession>
<evidence type="ECO:0008006" key="7">
    <source>
        <dbReference type="Google" id="ProtNLM"/>
    </source>
</evidence>
<feature type="compositionally biased region" description="Pro residues" evidence="1">
    <location>
        <begin position="148"/>
        <end position="160"/>
    </location>
</feature>
<feature type="region of interest" description="Disordered" evidence="1">
    <location>
        <begin position="147"/>
        <end position="186"/>
    </location>
</feature>
<protein>
    <recommendedName>
        <fullName evidence="7">RA-domain-containing protein</fullName>
    </recommendedName>
</protein>
<feature type="compositionally biased region" description="Polar residues" evidence="1">
    <location>
        <begin position="215"/>
        <end position="224"/>
    </location>
</feature>
<dbReference type="AlphaFoldDB" id="A0A4P9Z6T9"/>
<dbReference type="SUPFAM" id="SSF47769">
    <property type="entry name" value="SAM/Pointed domain"/>
    <property type="match status" value="1"/>
</dbReference>
<feature type="domain" description="SAM" evidence="2">
    <location>
        <begin position="8"/>
        <end position="71"/>
    </location>
</feature>
<gene>
    <name evidence="4" type="ORF">METBISCDRAFT_25140</name>
    <name evidence="5" type="ORF">METBISCDRAFT_26849</name>
</gene>
<evidence type="ECO:0000259" key="3">
    <source>
        <dbReference type="PROSITE" id="PS50200"/>
    </source>
</evidence>
<evidence type="ECO:0000313" key="4">
    <source>
        <dbReference type="EMBL" id="RKP28373.1"/>
    </source>
</evidence>
<organism evidence="4 6">
    <name type="scientific">Metschnikowia bicuspidata</name>
    <dbReference type="NCBI Taxonomy" id="27322"/>
    <lineage>
        <taxon>Eukaryota</taxon>
        <taxon>Fungi</taxon>
        <taxon>Dikarya</taxon>
        <taxon>Ascomycota</taxon>
        <taxon>Saccharomycotina</taxon>
        <taxon>Pichiomycetes</taxon>
        <taxon>Metschnikowiaceae</taxon>
        <taxon>Metschnikowia</taxon>
    </lineage>
</organism>
<dbReference type="GO" id="GO:0007165">
    <property type="term" value="P:signal transduction"/>
    <property type="evidence" value="ECO:0007669"/>
    <property type="project" value="InterPro"/>
</dbReference>
<evidence type="ECO:0000313" key="5">
    <source>
        <dbReference type="EMBL" id="RKP31140.1"/>
    </source>
</evidence>
<evidence type="ECO:0000259" key="2">
    <source>
        <dbReference type="PROSITE" id="PS50105"/>
    </source>
</evidence>
<feature type="domain" description="Ras-associating" evidence="3">
    <location>
        <begin position="327"/>
        <end position="397"/>
    </location>
</feature>
<dbReference type="InterPro" id="IPR001660">
    <property type="entry name" value="SAM"/>
</dbReference>
<dbReference type="Gene3D" id="1.10.150.50">
    <property type="entry name" value="Transcription Factor, Ets-1"/>
    <property type="match status" value="1"/>
</dbReference>
<evidence type="ECO:0000256" key="1">
    <source>
        <dbReference type="SAM" id="MobiDB-lite"/>
    </source>
</evidence>
<feature type="region of interest" description="Disordered" evidence="1">
    <location>
        <begin position="279"/>
        <end position="305"/>
    </location>
</feature>
<dbReference type="PROSITE" id="PS50200">
    <property type="entry name" value="RA"/>
    <property type="match status" value="1"/>
</dbReference>
<reference evidence="6" key="1">
    <citation type="journal article" date="2018" name="Nat. Microbiol.">
        <title>Leveraging single-cell genomics to expand the fungal tree of life.</title>
        <authorList>
            <person name="Ahrendt S.R."/>
            <person name="Quandt C.A."/>
            <person name="Ciobanu D."/>
            <person name="Clum A."/>
            <person name="Salamov A."/>
            <person name="Andreopoulos B."/>
            <person name="Cheng J.F."/>
            <person name="Woyke T."/>
            <person name="Pelin A."/>
            <person name="Henrissat B."/>
            <person name="Reynolds N.K."/>
            <person name="Benny G.L."/>
            <person name="Smith M.E."/>
            <person name="James T.Y."/>
            <person name="Grigoriev I.V."/>
        </authorList>
    </citation>
    <scope>NUCLEOTIDE SEQUENCE [LARGE SCALE GENOMIC DNA]</scope>
    <source>
        <strain evidence="6">Baker2002</strain>
    </source>
</reference>
<dbReference type="SMART" id="SM00314">
    <property type="entry name" value="RA"/>
    <property type="match status" value="1"/>
</dbReference>
<evidence type="ECO:0000313" key="6">
    <source>
        <dbReference type="Proteomes" id="UP000268321"/>
    </source>
</evidence>
<proteinExistence type="predicted"/>
<dbReference type="SMART" id="SM00454">
    <property type="entry name" value="SAM"/>
    <property type="match status" value="1"/>
</dbReference>
<feature type="region of interest" description="Disordered" evidence="1">
    <location>
        <begin position="398"/>
        <end position="417"/>
    </location>
</feature>
<dbReference type="EMBL" id="ML004902">
    <property type="protein sequence ID" value="RKP28373.1"/>
    <property type="molecule type" value="Genomic_DNA"/>
</dbReference>
<name>A0A4P9Z6T9_9ASCO</name>
<dbReference type="Pfam" id="PF07647">
    <property type="entry name" value="SAM_2"/>
    <property type="match status" value="1"/>
</dbReference>
<dbReference type="InterPro" id="IPR000159">
    <property type="entry name" value="RA_dom"/>
</dbReference>
<dbReference type="InterPro" id="IPR013761">
    <property type="entry name" value="SAM/pointed_sf"/>
</dbReference>
<dbReference type="SUPFAM" id="SSF54236">
    <property type="entry name" value="Ubiquitin-like"/>
    <property type="match status" value="1"/>
</dbReference>
<feature type="region of interest" description="Disordered" evidence="1">
    <location>
        <begin position="203"/>
        <end position="240"/>
    </location>
</feature>
<dbReference type="Proteomes" id="UP000268321">
    <property type="component" value="Unassembled WGS sequence"/>
</dbReference>
<dbReference type="EMBL" id="ML004446">
    <property type="protein sequence ID" value="RKP31140.1"/>
    <property type="molecule type" value="Genomic_DNA"/>
</dbReference>
<reference evidence="4" key="2">
    <citation type="submission" date="2018-08" db="EMBL/GenBank/DDBJ databases">
        <title>Leveraging single-cell genomics to expand the Fungal Tree of Life.</title>
        <authorList>
            <consortium name="DOE Joint Genome Institute"/>
            <person name="Ahrendt S.R."/>
            <person name="Quandt C.A."/>
            <person name="Ciobanu D."/>
            <person name="Clum A."/>
            <person name="Salamov A."/>
            <person name="Andreopoulos B."/>
            <person name="Cheng J.-F."/>
            <person name="Woyke T."/>
            <person name="Pelin A."/>
            <person name="Henrissat B."/>
            <person name="Reynolds N."/>
            <person name="Benny G.L."/>
            <person name="Smith M.E."/>
            <person name="James T.Y."/>
            <person name="Grigoriev I.V."/>
        </authorList>
    </citation>
    <scope>NUCLEOTIDE SEQUENCE</scope>
    <source>
        <strain evidence="4">Baker2002</strain>
    </source>
</reference>
<keyword evidence="6" id="KW-1185">Reference proteome</keyword>
<dbReference type="InterPro" id="IPR029071">
    <property type="entry name" value="Ubiquitin-like_domsf"/>
</dbReference>
<dbReference type="OrthoDB" id="445896at2759"/>
<feature type="compositionally biased region" description="Low complexity" evidence="1">
    <location>
        <begin position="165"/>
        <end position="175"/>
    </location>
</feature>
<dbReference type="Pfam" id="PF00788">
    <property type="entry name" value="RA"/>
    <property type="match status" value="1"/>
</dbReference>
<sequence>MLEPYLTWDPAQVAVYLLRFVDVDIFDLFIENNIDGSLLPFLTTEHLRELGIVQLSLRLRVKQAIKRLIHELFEDESAIRNSSLNRLNSINIDSNYVSLEAVTLCTKLLQDMPPPVTSKEVRKLEEHFRKLKADLGPVFRLATEAKPLPVPTLDPGPPKSLPTYASGSAGSALLSPDRESDSSPSTFNLQLSSAVRASFNEKDYPEYSSDPMLQRVQSTNSYSQKHPAGSYSHELHSPSHSHRWSSASVLTTGVGKLADIKQIGQLRVAPKPHLVDAPHPELDQTSPGGLHSATFRRPLKSKRSSTLINTVHSRHGRKDSHPLQVFKASSEDTGLKLLQSAIRKNNIPKEDWSRYALVICYDDKERIVKLNEKPVSIFKDLQEQGKNPAIMLRELNLSTDNPYDDNSGEETIPGGML</sequence>
<dbReference type="PROSITE" id="PS50105">
    <property type="entry name" value="SAM_DOMAIN"/>
    <property type="match status" value="1"/>
</dbReference>